<feature type="transmembrane region" description="Helical" evidence="2">
    <location>
        <begin position="157"/>
        <end position="176"/>
    </location>
</feature>
<dbReference type="InterPro" id="IPR037185">
    <property type="entry name" value="EmrE-like"/>
</dbReference>
<gene>
    <name evidence="3" type="ORF">M0812_27380</name>
</gene>
<feature type="region of interest" description="Disordered" evidence="1">
    <location>
        <begin position="427"/>
        <end position="447"/>
    </location>
</feature>
<protein>
    <recommendedName>
        <fullName evidence="5">Integral membrane protein</fullName>
    </recommendedName>
</protein>
<evidence type="ECO:0008006" key="5">
    <source>
        <dbReference type="Google" id="ProtNLM"/>
    </source>
</evidence>
<feature type="transmembrane region" description="Helical" evidence="2">
    <location>
        <begin position="300"/>
        <end position="319"/>
    </location>
</feature>
<name>A0AAV7Y546_9EUKA</name>
<dbReference type="EMBL" id="JANTQA010000070">
    <property type="protein sequence ID" value="KAJ3424951.1"/>
    <property type="molecule type" value="Genomic_DNA"/>
</dbReference>
<dbReference type="GO" id="GO:0016020">
    <property type="term" value="C:membrane"/>
    <property type="evidence" value="ECO:0007669"/>
    <property type="project" value="TreeGrafter"/>
</dbReference>
<accession>A0AAV7Y546</accession>
<feature type="transmembrane region" description="Helical" evidence="2">
    <location>
        <begin position="367"/>
        <end position="385"/>
    </location>
</feature>
<feature type="transmembrane region" description="Helical" evidence="2">
    <location>
        <begin position="331"/>
        <end position="355"/>
    </location>
</feature>
<evidence type="ECO:0000256" key="1">
    <source>
        <dbReference type="SAM" id="MobiDB-lite"/>
    </source>
</evidence>
<keyword evidence="2" id="KW-1133">Transmembrane helix</keyword>
<evidence type="ECO:0000256" key="2">
    <source>
        <dbReference type="SAM" id="Phobius"/>
    </source>
</evidence>
<keyword evidence="2" id="KW-0812">Transmembrane</keyword>
<dbReference type="SUPFAM" id="SSF103481">
    <property type="entry name" value="Multidrug resistance efflux transporter EmrE"/>
    <property type="match status" value="1"/>
</dbReference>
<dbReference type="Proteomes" id="UP001146793">
    <property type="component" value="Unassembled WGS sequence"/>
</dbReference>
<feature type="transmembrane region" description="Helical" evidence="2">
    <location>
        <begin position="219"/>
        <end position="241"/>
    </location>
</feature>
<sequence length="447" mass="51140">MIIFFKSLKQERISDLQNESVSKTRRLSTIIVMILCGTGSIIFSKLQFQTKAVGRNGDKHYFTKPLWQNTAMFLGIKKKKKLIQDKREIVEIEEIEDNDIEDEDEYEYEDEDEIVMSTKQPNAFSMKRLAKLTTAPASCDFLATYLMNIGLVFLPASIWQLLRGYIVVFSAILTVLYRKRKVPKFQWVGVLIVTTGLTLVGCATIMGPHESTGKNYSNFVKGIGVMLVILAQFIQALQTIIEETLLHDYDDTNPVHIVSFEGLWGLCLCIFISAPIAYYIPEKSGFKEDSIDTFVMLSNSSFLVGITICYVLVILMYNYSGMMITSFSSALLRNIIEGLRTLLIWGIQLVIHYSSPKSGFGEKWTNWSYLELVGFAGLIYGTFVYNKIIKLKYFEYENEVIETINYNDEENNSSEVLLQDSDIELENDLEFSEDEDQDEETSDIERD</sequence>
<organism evidence="3 4">
    <name type="scientific">Anaeramoeba flamelloides</name>
    <dbReference type="NCBI Taxonomy" id="1746091"/>
    <lineage>
        <taxon>Eukaryota</taxon>
        <taxon>Metamonada</taxon>
        <taxon>Anaeramoebidae</taxon>
        <taxon>Anaeramoeba</taxon>
    </lineage>
</organism>
<evidence type="ECO:0000313" key="3">
    <source>
        <dbReference type="EMBL" id="KAJ3424951.1"/>
    </source>
</evidence>
<proteinExistence type="predicted"/>
<keyword evidence="2" id="KW-0472">Membrane</keyword>
<dbReference type="AlphaFoldDB" id="A0AAV7Y546"/>
<feature type="transmembrane region" description="Helical" evidence="2">
    <location>
        <begin position="188"/>
        <end position="207"/>
    </location>
</feature>
<evidence type="ECO:0000313" key="4">
    <source>
        <dbReference type="Proteomes" id="UP001146793"/>
    </source>
</evidence>
<feature type="transmembrane region" description="Helical" evidence="2">
    <location>
        <begin position="262"/>
        <end position="280"/>
    </location>
</feature>
<reference evidence="3" key="1">
    <citation type="submission" date="2022-08" db="EMBL/GenBank/DDBJ databases">
        <title>Novel sulphate-reducing endosymbionts in the free-living metamonad Anaeramoeba.</title>
        <authorList>
            <person name="Jerlstrom-Hultqvist J."/>
            <person name="Cepicka I."/>
            <person name="Gallot-Lavallee L."/>
            <person name="Salas-Leiva D."/>
            <person name="Curtis B.A."/>
            <person name="Zahonova K."/>
            <person name="Pipaliya S."/>
            <person name="Dacks J."/>
            <person name="Roger A.J."/>
        </authorList>
    </citation>
    <scope>NUCLEOTIDE SEQUENCE</scope>
    <source>
        <strain evidence="3">Busselton2</strain>
    </source>
</reference>
<dbReference type="PANTHER" id="PTHR13146">
    <property type="match status" value="1"/>
</dbReference>
<comment type="caution">
    <text evidence="3">The sequence shown here is derived from an EMBL/GenBank/DDBJ whole genome shotgun (WGS) entry which is preliminary data.</text>
</comment>